<reference evidence="4" key="1">
    <citation type="submission" date="2015-06" db="EMBL/GenBank/DDBJ databases">
        <authorList>
            <person name="Lim Y.L."/>
            <person name="Ee R."/>
            <person name="Yong D."/>
            <person name="How K.Y."/>
            <person name="Yin W.F."/>
            <person name="Chan K.G."/>
        </authorList>
    </citation>
    <scope>NUCLEOTIDE SEQUENCE [LARGE SCALE GENOMIC DNA]</scope>
    <source>
        <strain evidence="4">DSM 25325</strain>
    </source>
</reference>
<dbReference type="GO" id="GO:0005886">
    <property type="term" value="C:plasma membrane"/>
    <property type="evidence" value="ECO:0007669"/>
    <property type="project" value="TreeGrafter"/>
</dbReference>
<dbReference type="PATRIC" id="fig|445709.3.peg.556"/>
<organism evidence="3 4">
    <name type="scientific">Pandoraea thiooxydans</name>
    <dbReference type="NCBI Taxonomy" id="445709"/>
    <lineage>
        <taxon>Bacteria</taxon>
        <taxon>Pseudomonadati</taxon>
        <taxon>Pseudomonadota</taxon>
        <taxon>Betaproteobacteria</taxon>
        <taxon>Burkholderiales</taxon>
        <taxon>Burkholderiaceae</taxon>
        <taxon>Pandoraea</taxon>
    </lineage>
</organism>
<keyword evidence="2" id="KW-0472">Membrane</keyword>
<accession>A0A0G3ERD6</accession>
<comment type="similarity">
    <text evidence="1">Belongs to the sodium:galactoside symporter (TC 2.A.2) family.</text>
</comment>
<dbReference type="GO" id="GO:0015293">
    <property type="term" value="F:symporter activity"/>
    <property type="evidence" value="ECO:0007669"/>
    <property type="project" value="InterPro"/>
</dbReference>
<evidence type="ECO:0000313" key="3">
    <source>
        <dbReference type="EMBL" id="AKJ67276.1"/>
    </source>
</evidence>
<keyword evidence="4" id="KW-1185">Reference proteome</keyword>
<evidence type="ECO:0008006" key="5">
    <source>
        <dbReference type="Google" id="ProtNLM"/>
    </source>
</evidence>
<evidence type="ECO:0000256" key="1">
    <source>
        <dbReference type="ARBA" id="ARBA00009617"/>
    </source>
</evidence>
<dbReference type="Gene3D" id="1.20.1250.20">
    <property type="entry name" value="MFS general substrate transporter like domains"/>
    <property type="match status" value="2"/>
</dbReference>
<dbReference type="InterPro" id="IPR039672">
    <property type="entry name" value="MFS_2"/>
</dbReference>
<sequence length="418" mass="43956">MSEKVSALAAYGALGMPLAMAALPVYVQVPIYYTTHLGLALSLTGTVLFAARLVDTVQDPWLGQWIDRLARRGRLTPMLVVAALLLAMTFAGLWLPPLSGNALAAWLALALIAVYTAHSLLNITYLAWGARLAPSTTGLTNAAGWREGAGLLGVMLASALPTWLMNSHTWSAERGMAAYSALFAVLLFIGLLALLRYAPRWRDPVVAVAPNWTSTLANARFRQLLVPYFLNAISVSVPATLALFFIADRLQAPRWSGLFLAVYFAAGAAGLPGWTRLAARIGPARAWRLGMALAVAAFIWATLLGPGDAPAYLAVCVMAGLALGADLILPPVLLACLIPPNEQPAGYYGVWSLLGKLALALSGLTLPLLAAFGYQPGAAASGGAALALAYGGLPCLFKLAAWGTLRTAEFSTSEEPST</sequence>
<keyword evidence="2" id="KW-0812">Transmembrane</keyword>
<dbReference type="PANTHER" id="PTHR11328">
    <property type="entry name" value="MAJOR FACILITATOR SUPERFAMILY DOMAIN-CONTAINING PROTEIN"/>
    <property type="match status" value="1"/>
</dbReference>
<dbReference type="SUPFAM" id="SSF103473">
    <property type="entry name" value="MFS general substrate transporter"/>
    <property type="match status" value="1"/>
</dbReference>
<evidence type="ECO:0000256" key="2">
    <source>
        <dbReference type="SAM" id="Phobius"/>
    </source>
</evidence>
<dbReference type="STRING" id="445709.ABW99_02555"/>
<dbReference type="PANTHER" id="PTHR11328:SF24">
    <property type="entry name" value="MAJOR FACILITATOR SUPERFAMILY (MFS) PROFILE DOMAIN-CONTAINING PROTEIN"/>
    <property type="match status" value="1"/>
</dbReference>
<dbReference type="Proteomes" id="UP000036700">
    <property type="component" value="Chromosome"/>
</dbReference>
<feature type="transmembrane region" description="Helical" evidence="2">
    <location>
        <begin position="253"/>
        <end position="274"/>
    </location>
</feature>
<feature type="transmembrane region" description="Helical" evidence="2">
    <location>
        <begin position="350"/>
        <end position="372"/>
    </location>
</feature>
<feature type="transmembrane region" description="Helical" evidence="2">
    <location>
        <begin position="177"/>
        <end position="195"/>
    </location>
</feature>
<dbReference type="GO" id="GO:0008643">
    <property type="term" value="P:carbohydrate transport"/>
    <property type="evidence" value="ECO:0007669"/>
    <property type="project" value="InterPro"/>
</dbReference>
<feature type="transmembrane region" description="Helical" evidence="2">
    <location>
        <begin position="286"/>
        <end position="305"/>
    </location>
</feature>
<name>A0A0G3ERD6_9BURK</name>
<feature type="transmembrane region" description="Helical" evidence="2">
    <location>
        <begin position="75"/>
        <end position="97"/>
    </location>
</feature>
<evidence type="ECO:0000313" key="4">
    <source>
        <dbReference type="Proteomes" id="UP000036700"/>
    </source>
</evidence>
<feature type="transmembrane region" description="Helical" evidence="2">
    <location>
        <begin position="228"/>
        <end position="247"/>
    </location>
</feature>
<dbReference type="OrthoDB" id="181905at2"/>
<feature type="transmembrane region" description="Helical" evidence="2">
    <location>
        <begin position="378"/>
        <end position="397"/>
    </location>
</feature>
<dbReference type="AlphaFoldDB" id="A0A0G3ERD6"/>
<protein>
    <recommendedName>
        <fullName evidence="5">Sodium:galactoside symporter</fullName>
    </recommendedName>
</protein>
<dbReference type="Pfam" id="PF13347">
    <property type="entry name" value="MFS_2"/>
    <property type="match status" value="1"/>
</dbReference>
<feature type="transmembrane region" description="Helical" evidence="2">
    <location>
        <begin position="311"/>
        <end position="338"/>
    </location>
</feature>
<gene>
    <name evidence="3" type="ORF">ABW99_02555</name>
</gene>
<dbReference type="EMBL" id="CP011568">
    <property type="protein sequence ID" value="AKJ67276.1"/>
    <property type="molecule type" value="Genomic_DNA"/>
</dbReference>
<proteinExistence type="inferred from homology"/>
<feature type="transmembrane region" description="Helical" evidence="2">
    <location>
        <begin position="103"/>
        <end position="128"/>
    </location>
</feature>
<dbReference type="RefSeq" id="WP_047212812.1">
    <property type="nucleotide sequence ID" value="NZ_CP011568.3"/>
</dbReference>
<keyword evidence="2" id="KW-1133">Transmembrane helix</keyword>
<dbReference type="InterPro" id="IPR036259">
    <property type="entry name" value="MFS_trans_sf"/>
</dbReference>
<feature type="transmembrane region" description="Helical" evidence="2">
    <location>
        <begin position="31"/>
        <end position="54"/>
    </location>
</feature>
<feature type="transmembrane region" description="Helical" evidence="2">
    <location>
        <begin position="148"/>
        <end position="165"/>
    </location>
</feature>
<dbReference type="KEGG" id="ptx:ABW99_02555"/>